<reference evidence="6" key="1">
    <citation type="submission" date="2020-05" db="EMBL/GenBank/DDBJ databases">
        <title>Phylogenomic resolution of chytrid fungi.</title>
        <authorList>
            <person name="Stajich J.E."/>
            <person name="Amses K."/>
            <person name="Simmons R."/>
            <person name="Seto K."/>
            <person name="Myers J."/>
            <person name="Bonds A."/>
            <person name="Quandt C.A."/>
            <person name="Barry K."/>
            <person name="Liu P."/>
            <person name="Grigoriev I."/>
            <person name="Longcore J.E."/>
            <person name="James T.Y."/>
        </authorList>
    </citation>
    <scope>NUCLEOTIDE SEQUENCE</scope>
    <source>
        <strain evidence="6">PLAUS21</strain>
    </source>
</reference>
<comment type="caution">
    <text evidence="6">The sequence shown here is derived from an EMBL/GenBank/DDBJ whole genome shotgun (WGS) entry which is preliminary data.</text>
</comment>
<protein>
    <submittedName>
        <fullName evidence="6">Transcription factor, contains a PHD finger motif</fullName>
    </submittedName>
</protein>
<dbReference type="Gene3D" id="2.60.120.920">
    <property type="match status" value="1"/>
</dbReference>
<dbReference type="InterPro" id="IPR013320">
    <property type="entry name" value="ConA-like_dom_sf"/>
</dbReference>
<dbReference type="AlphaFoldDB" id="A0AAD5YBD3"/>
<dbReference type="InterPro" id="IPR003877">
    <property type="entry name" value="SPRY_dom"/>
</dbReference>
<dbReference type="InterPro" id="IPR037353">
    <property type="entry name" value="ASH2"/>
</dbReference>
<organism evidence="6 7">
    <name type="scientific">Boothiomyces macroporosus</name>
    <dbReference type="NCBI Taxonomy" id="261099"/>
    <lineage>
        <taxon>Eukaryota</taxon>
        <taxon>Fungi</taxon>
        <taxon>Fungi incertae sedis</taxon>
        <taxon>Chytridiomycota</taxon>
        <taxon>Chytridiomycota incertae sedis</taxon>
        <taxon>Chytridiomycetes</taxon>
        <taxon>Rhizophydiales</taxon>
        <taxon>Terramycetaceae</taxon>
        <taxon>Boothiomyces</taxon>
    </lineage>
</organism>
<dbReference type="SUPFAM" id="SSF49899">
    <property type="entry name" value="Concanavalin A-like lectins/glucanases"/>
    <property type="match status" value="1"/>
</dbReference>
<evidence type="ECO:0000256" key="2">
    <source>
        <dbReference type="ARBA" id="ARBA00023242"/>
    </source>
</evidence>
<dbReference type="SMART" id="SM00449">
    <property type="entry name" value="SPRY"/>
    <property type="match status" value="1"/>
</dbReference>
<comment type="subcellular location">
    <subcellularLocation>
        <location evidence="1">Nucleus</location>
    </subcellularLocation>
</comment>
<evidence type="ECO:0000256" key="4">
    <source>
        <dbReference type="SAM" id="MobiDB-lite"/>
    </source>
</evidence>
<feature type="region of interest" description="Disordered" evidence="4">
    <location>
        <begin position="168"/>
        <end position="187"/>
    </location>
</feature>
<dbReference type="CDD" id="cd12872">
    <property type="entry name" value="SPRY_Ash2"/>
    <property type="match status" value="1"/>
</dbReference>
<gene>
    <name evidence="6" type="primary">ASH2</name>
    <name evidence="6" type="ORF">HK103_000011</name>
</gene>
<evidence type="ECO:0000256" key="1">
    <source>
        <dbReference type="ARBA" id="ARBA00004123"/>
    </source>
</evidence>
<dbReference type="InterPro" id="IPR001870">
    <property type="entry name" value="B30.2/SPRY"/>
</dbReference>
<dbReference type="InterPro" id="IPR043136">
    <property type="entry name" value="B30.2/SPRY_sf"/>
</dbReference>
<comment type="similarity">
    <text evidence="3">Belongs to the cclA family.</text>
</comment>
<dbReference type="PANTHER" id="PTHR10598:SF0">
    <property type="entry name" value="SET1_ASH2 HISTONE METHYLTRANSFERASE COMPLEX SUBUNIT ASH2"/>
    <property type="match status" value="1"/>
</dbReference>
<dbReference type="PANTHER" id="PTHR10598">
    <property type="entry name" value="SET1/ASH2 HISTONE METHYLTRANSFERASE COMPLEX SUBUNIT ASH2"/>
    <property type="match status" value="1"/>
</dbReference>
<dbReference type="PROSITE" id="PS50188">
    <property type="entry name" value="B302_SPRY"/>
    <property type="match status" value="1"/>
</dbReference>
<name>A0AAD5YBD3_9FUNG</name>
<feature type="region of interest" description="Disordered" evidence="4">
    <location>
        <begin position="449"/>
        <end position="475"/>
    </location>
</feature>
<dbReference type="EMBL" id="JADGKB010000001">
    <property type="protein sequence ID" value="KAJ3262482.1"/>
    <property type="molecule type" value="Genomic_DNA"/>
</dbReference>
<evidence type="ECO:0000313" key="7">
    <source>
        <dbReference type="Proteomes" id="UP001210925"/>
    </source>
</evidence>
<dbReference type="Pfam" id="PF00622">
    <property type="entry name" value="SPRY"/>
    <property type="match status" value="2"/>
</dbReference>
<accession>A0AAD5YBD3</accession>
<sequence>MLLREYSKEYQAAFYLYKLPNQISSAYPLSDLECVDIIKEWKNPPLHGDDHYAFLCKNCGHGQETIKRTHLAWVDVVHIALFNLTISTPSKYVAENRKSRTQTWKNSVASCLSTGNRFVSGTKYFDNEQGMWALDQVELLNANEQSKKARSVAFGILSDGELFEIEENKKKRKGDEPKQERKKKKTGFKLDEEFVNPATAINNPLNEPVVISNVSTHTAPQLKVSSDRLSVSNEKGYRMAKASHGVWEGYWYYEVVLTSDTGNTRIGWSQISGDLQAPCGYDQFSYSFRNDPGALFHQSKSQPCEESFLKGYKKGDVLGLAIYLPAYSLEKYNIQVDPILLRRLWDPTRMQQYLPFKTNPIDKLPKSKIEYFLNGKPLGVAFTDLYLGKYHPTVSLYKGASVTVNFGPNFAHQPPPNCKGFHEAQQLPQWVDVLENYKRQIHDYQENLKIKKKEDAVESQSEEEQTESNEEKVEI</sequence>
<evidence type="ECO:0000259" key="5">
    <source>
        <dbReference type="PROSITE" id="PS50188"/>
    </source>
</evidence>
<dbReference type="GO" id="GO:0048188">
    <property type="term" value="C:Set1C/COMPASS complex"/>
    <property type="evidence" value="ECO:0007669"/>
    <property type="project" value="InterPro"/>
</dbReference>
<evidence type="ECO:0000256" key="3">
    <source>
        <dbReference type="ARBA" id="ARBA00038149"/>
    </source>
</evidence>
<feature type="compositionally biased region" description="Basic and acidic residues" evidence="4">
    <location>
        <begin position="168"/>
        <end position="179"/>
    </location>
</feature>
<dbReference type="Gene3D" id="3.90.980.20">
    <property type="match status" value="1"/>
</dbReference>
<keyword evidence="2" id="KW-0539">Nucleus</keyword>
<feature type="domain" description="B30.2/SPRY" evidence="5">
    <location>
        <begin position="191"/>
        <end position="378"/>
    </location>
</feature>
<dbReference type="GO" id="GO:0000976">
    <property type="term" value="F:transcription cis-regulatory region binding"/>
    <property type="evidence" value="ECO:0007669"/>
    <property type="project" value="TreeGrafter"/>
</dbReference>
<keyword evidence="7" id="KW-1185">Reference proteome</keyword>
<evidence type="ECO:0000313" key="6">
    <source>
        <dbReference type="EMBL" id="KAJ3262482.1"/>
    </source>
</evidence>
<dbReference type="Proteomes" id="UP001210925">
    <property type="component" value="Unassembled WGS sequence"/>
</dbReference>
<proteinExistence type="inferred from homology"/>